<keyword evidence="16" id="KW-0675">Receptor</keyword>
<evidence type="ECO:0000256" key="9">
    <source>
        <dbReference type="ARBA" id="ARBA00023136"/>
    </source>
</evidence>
<evidence type="ECO:0000259" key="14">
    <source>
        <dbReference type="Pfam" id="PF00593"/>
    </source>
</evidence>
<evidence type="ECO:0000256" key="1">
    <source>
        <dbReference type="ARBA" id="ARBA00004571"/>
    </source>
</evidence>
<keyword evidence="13" id="KW-0732">Signal</keyword>
<evidence type="ECO:0000256" key="3">
    <source>
        <dbReference type="ARBA" id="ARBA00022452"/>
    </source>
</evidence>
<name>A0ABP2Z2G7_9GAMM</name>
<organism evidence="16 17">
    <name type="scientific">Shewanella decolorationis S12</name>
    <dbReference type="NCBI Taxonomy" id="1353536"/>
    <lineage>
        <taxon>Bacteria</taxon>
        <taxon>Pseudomonadati</taxon>
        <taxon>Pseudomonadota</taxon>
        <taxon>Gammaproteobacteria</taxon>
        <taxon>Alteromonadales</taxon>
        <taxon>Shewanellaceae</taxon>
        <taxon>Shewanella</taxon>
    </lineage>
</organism>
<dbReference type="EMBL" id="AXZL01000071">
    <property type="protein sequence ID" value="ESE40507.1"/>
    <property type="molecule type" value="Genomic_DNA"/>
</dbReference>
<comment type="caution">
    <text evidence="16">The sequence shown here is derived from an EMBL/GenBank/DDBJ whole genome shotgun (WGS) entry which is preliminary data.</text>
</comment>
<dbReference type="Pfam" id="PF07715">
    <property type="entry name" value="Plug"/>
    <property type="match status" value="1"/>
</dbReference>
<dbReference type="PROSITE" id="PS52016">
    <property type="entry name" value="TONB_DEPENDENT_REC_3"/>
    <property type="match status" value="1"/>
</dbReference>
<dbReference type="Gene3D" id="2.40.170.20">
    <property type="entry name" value="TonB-dependent receptor, beta-barrel domain"/>
    <property type="match status" value="1"/>
</dbReference>
<evidence type="ECO:0000256" key="4">
    <source>
        <dbReference type="ARBA" id="ARBA00022496"/>
    </source>
</evidence>
<dbReference type="Pfam" id="PF00593">
    <property type="entry name" value="TonB_dep_Rec_b-barrel"/>
    <property type="match status" value="1"/>
</dbReference>
<dbReference type="RefSeq" id="WP_023267891.1">
    <property type="nucleotide sequence ID" value="NZ_AXZL01000071.1"/>
</dbReference>
<dbReference type="Proteomes" id="UP000017548">
    <property type="component" value="Unassembled WGS sequence"/>
</dbReference>
<evidence type="ECO:0000256" key="10">
    <source>
        <dbReference type="ARBA" id="ARBA00023237"/>
    </source>
</evidence>
<evidence type="ECO:0000256" key="8">
    <source>
        <dbReference type="ARBA" id="ARBA00023077"/>
    </source>
</evidence>
<comment type="similarity">
    <text evidence="11 12">Belongs to the TonB-dependent receptor family.</text>
</comment>
<keyword evidence="7" id="KW-0406">Ion transport</keyword>
<comment type="subcellular location">
    <subcellularLocation>
        <location evidence="1 11">Cell outer membrane</location>
        <topology evidence="1 11">Multi-pass membrane protein</topology>
    </subcellularLocation>
</comment>
<evidence type="ECO:0000256" key="2">
    <source>
        <dbReference type="ARBA" id="ARBA00022448"/>
    </source>
</evidence>
<reference evidence="16 17" key="1">
    <citation type="journal article" date="2013" name="Genome Announc.">
        <title>Draft Genome Sequence of Shewanella decolorationis S12, a Dye-Degrading Bacterium Isolated from a Wastewater Treatment Plant.</title>
        <authorList>
            <person name="Xu M."/>
            <person name="Fang Y."/>
            <person name="Liu J."/>
            <person name="Chen X."/>
            <person name="Sun G."/>
            <person name="Guo J."/>
            <person name="Hua Z."/>
            <person name="Tu Q."/>
            <person name="Wu L."/>
            <person name="Zhou J."/>
            <person name="Liu X."/>
        </authorList>
    </citation>
    <scope>NUCLEOTIDE SEQUENCE [LARGE SCALE GENOMIC DNA]</scope>
    <source>
        <strain evidence="16 17">S12</strain>
    </source>
</reference>
<accession>A0ABP2Z2G7</accession>
<proteinExistence type="inferred from homology"/>
<dbReference type="SUPFAM" id="SSF56935">
    <property type="entry name" value="Porins"/>
    <property type="match status" value="1"/>
</dbReference>
<dbReference type="PANTHER" id="PTHR32552:SF81">
    <property type="entry name" value="TONB-DEPENDENT OUTER MEMBRANE RECEPTOR"/>
    <property type="match status" value="1"/>
</dbReference>
<keyword evidence="10 11" id="KW-0998">Cell outer membrane</keyword>
<dbReference type="InterPro" id="IPR036942">
    <property type="entry name" value="Beta-barrel_TonB_sf"/>
</dbReference>
<evidence type="ECO:0000256" key="13">
    <source>
        <dbReference type="SAM" id="SignalP"/>
    </source>
</evidence>
<feature type="domain" description="TonB-dependent receptor-like beta-barrel" evidence="14">
    <location>
        <begin position="278"/>
        <end position="706"/>
    </location>
</feature>
<keyword evidence="9 11" id="KW-0472">Membrane</keyword>
<keyword evidence="3 11" id="KW-1134">Transmembrane beta strand</keyword>
<feature type="domain" description="TonB-dependent receptor plug" evidence="15">
    <location>
        <begin position="64"/>
        <end position="170"/>
    </location>
</feature>
<keyword evidence="5 11" id="KW-0812">Transmembrane</keyword>
<evidence type="ECO:0000313" key="16">
    <source>
        <dbReference type="EMBL" id="ESE40507.1"/>
    </source>
</evidence>
<evidence type="ECO:0000313" key="17">
    <source>
        <dbReference type="Proteomes" id="UP000017548"/>
    </source>
</evidence>
<keyword evidence="4" id="KW-0410">Iron transport</keyword>
<keyword evidence="17" id="KW-1185">Reference proteome</keyword>
<evidence type="ECO:0000256" key="7">
    <source>
        <dbReference type="ARBA" id="ARBA00023065"/>
    </source>
</evidence>
<gene>
    <name evidence="16" type="ORF">SHD_2957</name>
</gene>
<dbReference type="InterPro" id="IPR039426">
    <property type="entry name" value="TonB-dep_rcpt-like"/>
</dbReference>
<keyword evidence="6" id="KW-0408">Iron</keyword>
<feature type="chain" id="PRO_5046772139" evidence="13">
    <location>
        <begin position="37"/>
        <end position="749"/>
    </location>
</feature>
<dbReference type="InterPro" id="IPR012910">
    <property type="entry name" value="Plug_dom"/>
</dbReference>
<dbReference type="InterPro" id="IPR000531">
    <property type="entry name" value="Beta-barrel_TonB"/>
</dbReference>
<sequence length="749" mass="83962">MSNKKSNKNSSIFTVALTRAPLALAISAALSTAAWAQTDAIDKPDPSNDMEIMVVTADFRSASLEKMPSSITVIDAQQIQDESAQHFEDVMNSIANFNWSGGSSRPKYFQIRGVGEQEQYQGAPNSSVGYIIDDIDLSGIGMVSSMYDLQQVEVLRGPQGTRYGANALAGLIYLKSNDPTDVFEHGVEVSLGNDDLQTFSGFSSGPLSDSGKLLYRVSLQQHQQNGYRDNLYLNKEDTNGRDEFTGRAKLRWYATDNLQLDLTLLHADFDNGYDAWSLTNDPKHTISDQPGVDSQRTTGAGFKATYSGAESFELTSLTSFANTDHHYSYDGDWANPEYWAAKQCDIYDADWNSIGKLPCVYDATWSKVGQRKTFTQELRLTSSDAGRIFNESTDWLIGVYFSSLHEDNSLIDYAKYSNGGLNPSFKERTKYLDSTYDAQNYAIFGQLDIDMSNDYLLSLGLRLENRSSDYSDTNLDNFSPSETMWGGHLALSKALSEQHNAYIRVARGYKAGGFNMTLPADFSDKKEFNTETLYNYELGLKSAWLSGALSTNVALFYMDRQDQQVSASKQNPEDLSEFILFIDNAGSSKNYGLEIDANWYIDSNWHLYSSVGYLNTAYGDYQYEVAEDQFVDLTGRDLAHSPHLTYSLGGTYRANSGWFANLNMSGKSEFYYSDSNDSRSEPYTVVNARLGYEASAWSAYLWGRNLFDEEYGVRGFYFGNEPDNGWAEKQYIRYGDPRQIGVTLNVKFM</sequence>
<dbReference type="PANTHER" id="PTHR32552">
    <property type="entry name" value="FERRICHROME IRON RECEPTOR-RELATED"/>
    <property type="match status" value="1"/>
</dbReference>
<evidence type="ECO:0000256" key="6">
    <source>
        <dbReference type="ARBA" id="ARBA00023004"/>
    </source>
</evidence>
<keyword evidence="8 12" id="KW-0798">TonB box</keyword>
<evidence type="ECO:0000256" key="5">
    <source>
        <dbReference type="ARBA" id="ARBA00022692"/>
    </source>
</evidence>
<protein>
    <submittedName>
        <fullName evidence="16">TonB-dependent receptor</fullName>
    </submittedName>
</protein>
<evidence type="ECO:0000256" key="12">
    <source>
        <dbReference type="RuleBase" id="RU003357"/>
    </source>
</evidence>
<evidence type="ECO:0000259" key="15">
    <source>
        <dbReference type="Pfam" id="PF07715"/>
    </source>
</evidence>
<keyword evidence="2 11" id="KW-0813">Transport</keyword>
<feature type="signal peptide" evidence="13">
    <location>
        <begin position="1"/>
        <end position="36"/>
    </location>
</feature>
<evidence type="ECO:0000256" key="11">
    <source>
        <dbReference type="PROSITE-ProRule" id="PRU01360"/>
    </source>
</evidence>